<evidence type="ECO:0000256" key="1">
    <source>
        <dbReference type="RuleBase" id="RU366044"/>
    </source>
</evidence>
<comment type="caution">
    <text evidence="2">The sequence shown here is derived from an EMBL/GenBank/DDBJ whole genome shotgun (WGS) entry which is preliminary data.</text>
</comment>
<keyword evidence="1" id="KW-0238">DNA-binding</keyword>
<comment type="function">
    <text evidence="1">TFIIF is a general transcription initiation factor that binds to RNA polymerase II and helps to recruit it to the initiation complex in collaboration with TFIIB. It promotes transcription elongation.</text>
</comment>
<organism evidence="2 3">
    <name type="scientific">Medicago truncatula</name>
    <name type="common">Barrel medic</name>
    <name type="synonym">Medicago tribuloides</name>
    <dbReference type="NCBI Taxonomy" id="3880"/>
    <lineage>
        <taxon>Eukaryota</taxon>
        <taxon>Viridiplantae</taxon>
        <taxon>Streptophyta</taxon>
        <taxon>Embryophyta</taxon>
        <taxon>Tracheophyta</taxon>
        <taxon>Spermatophyta</taxon>
        <taxon>Magnoliopsida</taxon>
        <taxon>eudicotyledons</taxon>
        <taxon>Gunneridae</taxon>
        <taxon>Pentapetalae</taxon>
        <taxon>rosids</taxon>
        <taxon>fabids</taxon>
        <taxon>Fabales</taxon>
        <taxon>Fabaceae</taxon>
        <taxon>Papilionoideae</taxon>
        <taxon>50 kb inversion clade</taxon>
        <taxon>NPAAA clade</taxon>
        <taxon>Hologalegina</taxon>
        <taxon>IRL clade</taxon>
        <taxon>Trifolieae</taxon>
        <taxon>Medicago</taxon>
    </lineage>
</organism>
<dbReference type="Proteomes" id="UP000265566">
    <property type="component" value="Chromosome 2"/>
</dbReference>
<dbReference type="PANTHER" id="PTHR13011">
    <property type="entry name" value="TFIIF-ALPHA"/>
    <property type="match status" value="1"/>
</dbReference>
<proteinExistence type="inferred from homology"/>
<name>A0A396J7R5_MEDTR</name>
<reference evidence="3" key="1">
    <citation type="journal article" date="2018" name="Nat. Plants">
        <title>Whole-genome landscape of Medicago truncatula symbiotic genes.</title>
        <authorList>
            <person name="Pecrix Y."/>
            <person name="Staton S.E."/>
            <person name="Sallet E."/>
            <person name="Lelandais-Briere C."/>
            <person name="Moreau S."/>
            <person name="Carrere S."/>
            <person name="Blein T."/>
            <person name="Jardinaud M.F."/>
            <person name="Latrasse D."/>
            <person name="Zouine M."/>
            <person name="Zahm M."/>
            <person name="Kreplak J."/>
            <person name="Mayjonade B."/>
            <person name="Satge C."/>
            <person name="Perez M."/>
            <person name="Cauet S."/>
            <person name="Marande W."/>
            <person name="Chantry-Darmon C."/>
            <person name="Lopez-Roques C."/>
            <person name="Bouchez O."/>
            <person name="Berard A."/>
            <person name="Debelle F."/>
            <person name="Munos S."/>
            <person name="Bendahmane A."/>
            <person name="Berges H."/>
            <person name="Niebel A."/>
            <person name="Buitink J."/>
            <person name="Frugier F."/>
            <person name="Benhamed M."/>
            <person name="Crespi M."/>
            <person name="Gouzy J."/>
            <person name="Gamas P."/>
        </authorList>
    </citation>
    <scope>NUCLEOTIDE SEQUENCE [LARGE SCALE GENOMIC DNA]</scope>
    <source>
        <strain evidence="3">cv. Jemalong A17</strain>
    </source>
</reference>
<dbReference type="InterPro" id="IPR008851">
    <property type="entry name" value="TFIIF-alpha"/>
</dbReference>
<keyword evidence="1" id="KW-0805">Transcription regulation</keyword>
<comment type="similarity">
    <text evidence="1">Belongs to the TFIIF alpha subunit family.</text>
</comment>
<evidence type="ECO:0000313" key="3">
    <source>
        <dbReference type="Proteomes" id="UP000265566"/>
    </source>
</evidence>
<comment type="subcellular location">
    <subcellularLocation>
        <location evidence="1">Nucleus</location>
    </subcellularLocation>
</comment>
<dbReference type="GO" id="GO:0005634">
    <property type="term" value="C:nucleus"/>
    <property type="evidence" value="ECO:0007669"/>
    <property type="project" value="UniProtKB-SubCell"/>
</dbReference>
<dbReference type="Pfam" id="PF05793">
    <property type="entry name" value="TFIIF_alpha"/>
    <property type="match status" value="1"/>
</dbReference>
<dbReference type="AlphaFoldDB" id="A0A396J7R5"/>
<dbReference type="PANTHER" id="PTHR13011:SF0">
    <property type="entry name" value="GENERAL TRANSCRIPTION FACTOR IIF SUBUNIT 1"/>
    <property type="match status" value="1"/>
</dbReference>
<keyword evidence="1" id="KW-0539">Nucleus</keyword>
<dbReference type="GO" id="GO:0006367">
    <property type="term" value="P:transcription initiation at RNA polymerase II promoter"/>
    <property type="evidence" value="ECO:0007669"/>
    <property type="project" value="InterPro"/>
</dbReference>
<gene>
    <name evidence="2" type="ORF">MtrunA17_Chr2g0289781</name>
</gene>
<dbReference type="EMBL" id="PSQE01000002">
    <property type="protein sequence ID" value="RHN72621.1"/>
    <property type="molecule type" value="Genomic_DNA"/>
</dbReference>
<dbReference type="GO" id="GO:0003677">
    <property type="term" value="F:DNA binding"/>
    <property type="evidence" value="ECO:0007669"/>
    <property type="project" value="UniProtKB-KW"/>
</dbReference>
<evidence type="ECO:0000313" key="2">
    <source>
        <dbReference type="EMBL" id="RHN72621.1"/>
    </source>
</evidence>
<sequence>MNLQLKSSCCGCGVTTGLYGSNCKHMTLCSTCGKTMAKNRSKCSTCGTTLTRLIREYNVHASSATDKKYFLGRFMNGLPDFSKKKSAKNKWSLKKDGLKGRQVTDSTRVLNFDLGLLLCLCGFPELYLEEPIIMKA</sequence>
<keyword evidence="1" id="KW-0804">Transcription</keyword>
<protein>
    <recommendedName>
        <fullName evidence="1">Transcription initiation factor IIF subunit alpha</fullName>
    </recommendedName>
</protein>
<dbReference type="GO" id="GO:0032968">
    <property type="term" value="P:positive regulation of transcription elongation by RNA polymerase II"/>
    <property type="evidence" value="ECO:0007669"/>
    <property type="project" value="InterPro"/>
</dbReference>
<dbReference type="Gramene" id="rna8364">
    <property type="protein sequence ID" value="RHN72621.1"/>
    <property type="gene ID" value="gene8364"/>
</dbReference>
<accession>A0A396J7R5</accession>